<comment type="caution">
    <text evidence="5">The sequence shown here is derived from an EMBL/GenBank/DDBJ whole genome shotgun (WGS) entry which is preliminary data.</text>
</comment>
<dbReference type="EMBL" id="VIIS01001074">
    <property type="protein sequence ID" value="KAF0302298.1"/>
    <property type="molecule type" value="Genomic_DNA"/>
</dbReference>
<evidence type="ECO:0000256" key="3">
    <source>
        <dbReference type="ARBA" id="ARBA00022490"/>
    </source>
</evidence>
<sequence>MPLELAVRGLTESAAEAADLLCAPTDSRRPGDSAAADGGFVRSTDGLLRLLERCPQPGFAAQAQPLLEEFLAHALAVGQCAGGSEGERVSRACQQVLEQFSAAASLQGVTAERRGEFVLACQLLADQLELAEHLVNSALLRLIVDTFTEPTQHLDALVRAASCEAPDGPDLEWVVVGHDLAADRVFQVCGLATACSTDADKLTLIRAGLLMLETLEPEVYPAATLLRAAPDDPAARQHLAAIRDRWRLTLMEVRDCLDQIMDPLAFCKAVEAAQTALAARMKDMLYDQVTDPLLELAGKVISLGLRLGQFMMDQVRGFPHITEAVLLVNRAVSQLPGSVRSVAERPADLGAHRLLQKVVQVVVTYVHRLRVLLESQDDEQTTVLDGLGDVGEGEAADAASQTLLSDVNQLPVDETRPLCSRVRSRLAASSRTFNSERSRHGATVANTELSLDISKYLSFHSQPDPEPPEEMLALDADEVAAELSSLSELIDAQPATDLSHILDSLSELAAELSHDVRDTERSLRLGPAAAVRRQRPAPPPPAGRQPPGWPTYGTAGGGAETCVTPSCGGGQLSSRPGEAEPGRRAAPAGERTEDTSERQRYRVLIAGGKAGMMAVVVKRMSARVDDVSTLKAVFFSYWLQEIMPGSLRSIMLT</sequence>
<dbReference type="OrthoDB" id="6342160at2759"/>
<comment type="subcellular location">
    <subcellularLocation>
        <location evidence="1">Cytoplasm</location>
    </subcellularLocation>
</comment>
<dbReference type="GO" id="GO:0016342">
    <property type="term" value="C:catenin complex"/>
    <property type="evidence" value="ECO:0007669"/>
    <property type="project" value="TreeGrafter"/>
</dbReference>
<comment type="similarity">
    <text evidence="2">Belongs to the vinculin/alpha-catenin family.</text>
</comment>
<reference evidence="5 6" key="1">
    <citation type="submission" date="2019-07" db="EMBL/GenBank/DDBJ databases">
        <title>Draft genome assembly of a fouling barnacle, Amphibalanus amphitrite (Darwin, 1854): The first reference genome for Thecostraca.</title>
        <authorList>
            <person name="Kim W."/>
        </authorList>
    </citation>
    <scope>NUCLEOTIDE SEQUENCE [LARGE SCALE GENOMIC DNA]</scope>
    <source>
        <strain evidence="5">SNU_AA5</strain>
        <tissue evidence="5">Soma without cirri and trophi</tissue>
    </source>
</reference>
<feature type="compositionally biased region" description="Basic and acidic residues" evidence="4">
    <location>
        <begin position="590"/>
        <end position="599"/>
    </location>
</feature>
<name>A0A6A4WJF7_AMPAM</name>
<feature type="compositionally biased region" description="Basic and acidic residues" evidence="4">
    <location>
        <begin position="514"/>
        <end position="523"/>
    </location>
</feature>
<dbReference type="Pfam" id="PF01044">
    <property type="entry name" value="Vinculin"/>
    <property type="match status" value="1"/>
</dbReference>
<dbReference type="InterPro" id="IPR006077">
    <property type="entry name" value="Vinculin/catenin"/>
</dbReference>
<keyword evidence="6" id="KW-1185">Reference proteome</keyword>
<dbReference type="GO" id="GO:0008013">
    <property type="term" value="F:beta-catenin binding"/>
    <property type="evidence" value="ECO:0007669"/>
    <property type="project" value="TreeGrafter"/>
</dbReference>
<dbReference type="GO" id="GO:0098609">
    <property type="term" value="P:cell-cell adhesion"/>
    <property type="evidence" value="ECO:0007669"/>
    <property type="project" value="TreeGrafter"/>
</dbReference>
<feature type="region of interest" description="Disordered" evidence="4">
    <location>
        <begin position="514"/>
        <end position="599"/>
    </location>
</feature>
<dbReference type="AlphaFoldDB" id="A0A6A4WJF7"/>
<accession>A0A6A4WJF7</accession>
<keyword evidence="3" id="KW-0963">Cytoplasm</keyword>
<evidence type="ECO:0000313" key="5">
    <source>
        <dbReference type="EMBL" id="KAF0302298.1"/>
    </source>
</evidence>
<evidence type="ECO:0000256" key="2">
    <source>
        <dbReference type="ARBA" id="ARBA00008376"/>
    </source>
</evidence>
<dbReference type="Gene3D" id="1.20.120.810">
    <property type="entry name" value="Vinculin, Vh2 four-helix bundle"/>
    <property type="match status" value="1"/>
</dbReference>
<dbReference type="GO" id="GO:0016477">
    <property type="term" value="P:cell migration"/>
    <property type="evidence" value="ECO:0007669"/>
    <property type="project" value="TreeGrafter"/>
</dbReference>
<proteinExistence type="inferred from homology"/>
<dbReference type="GO" id="GO:0005737">
    <property type="term" value="C:cytoplasm"/>
    <property type="evidence" value="ECO:0007669"/>
    <property type="project" value="UniProtKB-SubCell"/>
</dbReference>
<dbReference type="GO" id="GO:0005912">
    <property type="term" value="C:adherens junction"/>
    <property type="evidence" value="ECO:0007669"/>
    <property type="project" value="TreeGrafter"/>
</dbReference>
<dbReference type="GO" id="GO:0051015">
    <property type="term" value="F:actin filament binding"/>
    <property type="evidence" value="ECO:0007669"/>
    <property type="project" value="InterPro"/>
</dbReference>
<dbReference type="SUPFAM" id="SSF47220">
    <property type="entry name" value="alpha-catenin/vinculin-like"/>
    <property type="match status" value="1"/>
</dbReference>
<dbReference type="PANTHER" id="PTHR18914:SF30">
    <property type="entry name" value="VINCULIN_ALPHA-CATENIN FAMILY MEMBER 1"/>
    <property type="match status" value="1"/>
</dbReference>
<feature type="compositionally biased region" description="Pro residues" evidence="4">
    <location>
        <begin position="536"/>
        <end position="549"/>
    </location>
</feature>
<evidence type="ECO:0000313" key="6">
    <source>
        <dbReference type="Proteomes" id="UP000440578"/>
    </source>
</evidence>
<evidence type="ECO:0000256" key="1">
    <source>
        <dbReference type="ARBA" id="ARBA00004496"/>
    </source>
</evidence>
<evidence type="ECO:0008006" key="7">
    <source>
        <dbReference type="Google" id="ProtNLM"/>
    </source>
</evidence>
<protein>
    <recommendedName>
        <fullName evidence="7">Serendipity locus protein alpha</fullName>
    </recommendedName>
</protein>
<dbReference type="Proteomes" id="UP000440578">
    <property type="component" value="Unassembled WGS sequence"/>
</dbReference>
<evidence type="ECO:0000256" key="4">
    <source>
        <dbReference type="SAM" id="MobiDB-lite"/>
    </source>
</evidence>
<dbReference type="InterPro" id="IPR036723">
    <property type="entry name" value="Alpha-catenin/vinculin-like_sf"/>
</dbReference>
<organism evidence="5 6">
    <name type="scientific">Amphibalanus amphitrite</name>
    <name type="common">Striped barnacle</name>
    <name type="synonym">Balanus amphitrite</name>
    <dbReference type="NCBI Taxonomy" id="1232801"/>
    <lineage>
        <taxon>Eukaryota</taxon>
        <taxon>Metazoa</taxon>
        <taxon>Ecdysozoa</taxon>
        <taxon>Arthropoda</taxon>
        <taxon>Crustacea</taxon>
        <taxon>Multicrustacea</taxon>
        <taxon>Cirripedia</taxon>
        <taxon>Thoracica</taxon>
        <taxon>Thoracicalcarea</taxon>
        <taxon>Balanomorpha</taxon>
        <taxon>Balanoidea</taxon>
        <taxon>Balanidae</taxon>
        <taxon>Amphibalaninae</taxon>
        <taxon>Amphibalanus</taxon>
    </lineage>
</organism>
<dbReference type="PANTHER" id="PTHR18914">
    <property type="entry name" value="ALPHA CATENIN"/>
    <property type="match status" value="1"/>
</dbReference>
<gene>
    <name evidence="5" type="ORF">FJT64_025597</name>
</gene>